<dbReference type="InterPro" id="IPR006311">
    <property type="entry name" value="TAT_signal"/>
</dbReference>
<evidence type="ECO:0000313" key="3">
    <source>
        <dbReference type="Proteomes" id="UP000236731"/>
    </source>
</evidence>
<sequence>MSTKGLLFCSITRYNLEKLNMDRRKFITNSLMLSGALVTAGTLGHASAETHNMQKNMTDQGKKFRPLTLSGFGGVAIGNGFAKDNKDIPSLEAMDAAWQAGVRYYDTSPWYGLGISERRMGLYLKDKNREDYTISTKIGRLLHPEDNFKKPGLQWGGQMNASYTYDYSAAGARKSVEDSLQRLGIGSLDIVFVHDLSPDNGDMGKEWLKYFEEAKNGAFVELTKMREEGLIKGWGLGVNTIEPMLKAMEVADPDIFLSACQYSLIVHEDDLNQVFPKVAEKGISIVVGAPLCAGFLAGKGRYLYGKTIPDFAAEKLVALRKVADNHQVDLRTAALQFSAAPDVVSAVIPGASSAEQATANAASFEAKIPNGFWEELKAEKLIAANAPVPNA</sequence>
<dbReference type="AlphaFoldDB" id="A0A1H5UKZ6"/>
<gene>
    <name evidence="2" type="ORF">SAMN05421877_102332</name>
</gene>
<feature type="domain" description="NADP-dependent oxidoreductase" evidence="1">
    <location>
        <begin position="71"/>
        <end position="377"/>
    </location>
</feature>
<dbReference type="PROSITE" id="PS51318">
    <property type="entry name" value="TAT"/>
    <property type="match status" value="1"/>
</dbReference>
<dbReference type="GO" id="GO:0005829">
    <property type="term" value="C:cytosol"/>
    <property type="evidence" value="ECO:0007669"/>
    <property type="project" value="TreeGrafter"/>
</dbReference>
<name>A0A1H5UKZ6_9SPHI</name>
<dbReference type="InterPro" id="IPR036812">
    <property type="entry name" value="NAD(P)_OxRdtase_dom_sf"/>
</dbReference>
<dbReference type="InterPro" id="IPR023210">
    <property type="entry name" value="NADP_OxRdtase_dom"/>
</dbReference>
<dbReference type="SUPFAM" id="SSF51430">
    <property type="entry name" value="NAD(P)-linked oxidoreductase"/>
    <property type="match status" value="1"/>
</dbReference>
<dbReference type="Proteomes" id="UP000236731">
    <property type="component" value="Unassembled WGS sequence"/>
</dbReference>
<proteinExistence type="predicted"/>
<organism evidence="2 3">
    <name type="scientific">Sphingobacterium lactis</name>
    <dbReference type="NCBI Taxonomy" id="797291"/>
    <lineage>
        <taxon>Bacteria</taxon>
        <taxon>Pseudomonadati</taxon>
        <taxon>Bacteroidota</taxon>
        <taxon>Sphingobacteriia</taxon>
        <taxon>Sphingobacteriales</taxon>
        <taxon>Sphingobacteriaceae</taxon>
        <taxon>Sphingobacterium</taxon>
    </lineage>
</organism>
<dbReference type="CDD" id="cd19152">
    <property type="entry name" value="AKR_AKR15A"/>
    <property type="match status" value="1"/>
</dbReference>
<accession>A0A1H5UKZ6</accession>
<dbReference type="PANTHER" id="PTHR42686">
    <property type="entry name" value="GH17980P-RELATED"/>
    <property type="match status" value="1"/>
</dbReference>
<dbReference type="Gene3D" id="3.20.20.100">
    <property type="entry name" value="NADP-dependent oxidoreductase domain"/>
    <property type="match status" value="1"/>
</dbReference>
<dbReference type="Pfam" id="PF00248">
    <property type="entry name" value="Aldo_ket_red"/>
    <property type="match status" value="1"/>
</dbReference>
<dbReference type="EMBL" id="FNUT01000002">
    <property type="protein sequence ID" value="SEF75676.1"/>
    <property type="molecule type" value="Genomic_DNA"/>
</dbReference>
<evidence type="ECO:0000259" key="1">
    <source>
        <dbReference type="Pfam" id="PF00248"/>
    </source>
</evidence>
<keyword evidence="3" id="KW-1185">Reference proteome</keyword>
<dbReference type="PANTHER" id="PTHR42686:SF1">
    <property type="entry name" value="GH17980P-RELATED"/>
    <property type="match status" value="1"/>
</dbReference>
<evidence type="ECO:0000313" key="2">
    <source>
        <dbReference type="EMBL" id="SEF75676.1"/>
    </source>
</evidence>
<dbReference type="GO" id="GO:0016491">
    <property type="term" value="F:oxidoreductase activity"/>
    <property type="evidence" value="ECO:0007669"/>
    <property type="project" value="InterPro"/>
</dbReference>
<protein>
    <submittedName>
        <fullName evidence="2">D-threo-aldose 1-dehydrogenase</fullName>
    </submittedName>
</protein>
<reference evidence="3" key="1">
    <citation type="submission" date="2016-10" db="EMBL/GenBank/DDBJ databases">
        <authorList>
            <person name="Varghese N."/>
            <person name="Submissions S."/>
        </authorList>
    </citation>
    <scope>NUCLEOTIDE SEQUENCE [LARGE SCALE GENOMIC DNA]</scope>
    <source>
        <strain evidence="3">DSM 22361</strain>
    </source>
</reference>
<dbReference type="InterPro" id="IPR020471">
    <property type="entry name" value="AKR"/>
</dbReference>